<comment type="caution">
    <text evidence="1">The sequence shown here is derived from an EMBL/GenBank/DDBJ whole genome shotgun (WGS) entry which is preliminary data.</text>
</comment>
<keyword evidence="2" id="KW-1185">Reference proteome</keyword>
<dbReference type="InterPro" id="IPR032675">
    <property type="entry name" value="LRR_dom_sf"/>
</dbReference>
<dbReference type="Gene3D" id="3.80.10.10">
    <property type="entry name" value="Ribonuclease Inhibitor"/>
    <property type="match status" value="2"/>
</dbReference>
<sequence length="696" mass="80250">MHLEDQLKFLDKTITNISLNSSTQHQKQSIHNGELISMTSYKQQRQQKVEYKTLGQEIEETLQFIKARPENVLGYLKTAKLYSCQGKQYIALSVLDNGINAVPSSSTDQQLLLRELRDIIQSRIDRRIDYMTQCPYEIVCNIANQVNIMCCLGDKLEFINVSRTWRRKLMGYGPLWKNISISDNKLWKISHKLPVLSFVAKFTDKLLVSGGPTTSIKMLTTYPFSNLKKLEIHIERLSPREATSLLESAFPCVAGTLTGLDIYAPTSTCIALYQILFVLPKLRSINIQVCALNDGERWAQNSTRHFHYNQPKYLSQALIPESTALLTRLEIGTSVYVPMIILHPFLRASTNLRYLALECFRRDVDILAIIDANCPNLADIRLRVKKRQIATRRDEIDEDDGTIPKRFESDPTTACHVVPKGGLRSLELVGVQNTLPLTFRLEKSKNTLRSMSLMMSESSIYSRQIHWQTLSSFTLKSMAYLHICDGRTSFYQHLPEILRHCPALEMLRLQNTPQQLDDTYRLDDVIWSEMAFALTELPKLKTIELDNIESQSKNGFTQFLETIQQGTYMYNRREIQDHQQERYNDQNNGSSATRNDIYNDGLKCLRLINCQYLTMPMLRIVARIQSLRKLIVACVLKDFEVREFLLLVNYGLPRLHHLEFGRVPITEEIAHAIINAWKNNFRRVQFIIVKVNGDNS</sequence>
<name>A0A8H7VLE1_9FUNG</name>
<protein>
    <submittedName>
        <fullName evidence="1">Uncharacterized protein</fullName>
    </submittedName>
</protein>
<proteinExistence type="predicted"/>
<accession>A0A8H7VLE1</accession>
<dbReference type="Proteomes" id="UP000646827">
    <property type="component" value="Unassembled WGS sequence"/>
</dbReference>
<dbReference type="EMBL" id="JAEPRB010000130">
    <property type="protein sequence ID" value="KAG2220778.1"/>
    <property type="molecule type" value="Genomic_DNA"/>
</dbReference>
<evidence type="ECO:0000313" key="1">
    <source>
        <dbReference type="EMBL" id="KAG2220778.1"/>
    </source>
</evidence>
<organism evidence="1 2">
    <name type="scientific">Circinella minor</name>
    <dbReference type="NCBI Taxonomy" id="1195481"/>
    <lineage>
        <taxon>Eukaryota</taxon>
        <taxon>Fungi</taxon>
        <taxon>Fungi incertae sedis</taxon>
        <taxon>Mucoromycota</taxon>
        <taxon>Mucoromycotina</taxon>
        <taxon>Mucoromycetes</taxon>
        <taxon>Mucorales</taxon>
        <taxon>Lichtheimiaceae</taxon>
        <taxon>Circinella</taxon>
    </lineage>
</organism>
<dbReference type="SUPFAM" id="SSF52047">
    <property type="entry name" value="RNI-like"/>
    <property type="match status" value="1"/>
</dbReference>
<dbReference type="OrthoDB" id="2283801at2759"/>
<gene>
    <name evidence="1" type="ORF">INT45_012271</name>
</gene>
<dbReference type="AlphaFoldDB" id="A0A8H7VLE1"/>
<reference evidence="1 2" key="1">
    <citation type="submission" date="2020-12" db="EMBL/GenBank/DDBJ databases">
        <title>Metabolic potential, ecology and presence of endohyphal bacteria is reflected in genomic diversity of Mucoromycotina.</title>
        <authorList>
            <person name="Muszewska A."/>
            <person name="Okrasinska A."/>
            <person name="Steczkiewicz K."/>
            <person name="Drgas O."/>
            <person name="Orlowska M."/>
            <person name="Perlinska-Lenart U."/>
            <person name="Aleksandrzak-Piekarczyk T."/>
            <person name="Szatraj K."/>
            <person name="Zielenkiewicz U."/>
            <person name="Pilsyk S."/>
            <person name="Malc E."/>
            <person name="Mieczkowski P."/>
            <person name="Kruszewska J.S."/>
            <person name="Biernat P."/>
            <person name="Pawlowska J."/>
        </authorList>
    </citation>
    <scope>NUCLEOTIDE SEQUENCE [LARGE SCALE GENOMIC DNA]</scope>
    <source>
        <strain evidence="1 2">CBS 142.35</strain>
    </source>
</reference>
<evidence type="ECO:0000313" key="2">
    <source>
        <dbReference type="Proteomes" id="UP000646827"/>
    </source>
</evidence>